<dbReference type="EMBL" id="SJPM01000002">
    <property type="protein sequence ID" value="TWU01927.1"/>
    <property type="molecule type" value="Genomic_DNA"/>
</dbReference>
<dbReference type="Proteomes" id="UP000316213">
    <property type="component" value="Unassembled WGS sequence"/>
</dbReference>
<keyword evidence="3" id="KW-1185">Reference proteome</keyword>
<organism evidence="2 3">
    <name type="scientific">Neorhodopirellula pilleata</name>
    <dbReference type="NCBI Taxonomy" id="2714738"/>
    <lineage>
        <taxon>Bacteria</taxon>
        <taxon>Pseudomonadati</taxon>
        <taxon>Planctomycetota</taxon>
        <taxon>Planctomycetia</taxon>
        <taxon>Pirellulales</taxon>
        <taxon>Pirellulaceae</taxon>
        <taxon>Neorhodopirellula</taxon>
    </lineage>
</organism>
<dbReference type="OrthoDB" id="244732at2"/>
<evidence type="ECO:0000313" key="3">
    <source>
        <dbReference type="Proteomes" id="UP000316213"/>
    </source>
</evidence>
<evidence type="ECO:0000259" key="1">
    <source>
        <dbReference type="Pfam" id="PF13360"/>
    </source>
</evidence>
<dbReference type="Pfam" id="PF13360">
    <property type="entry name" value="PQQ_2"/>
    <property type="match status" value="1"/>
</dbReference>
<dbReference type="RefSeq" id="WP_146577131.1">
    <property type="nucleotide sequence ID" value="NZ_SJPM01000002.1"/>
</dbReference>
<dbReference type="InterPro" id="IPR011047">
    <property type="entry name" value="Quinoprotein_ADH-like_sf"/>
</dbReference>
<protein>
    <submittedName>
        <fullName evidence="2">Outer membrane biogenesis protein BamB</fullName>
    </submittedName>
</protein>
<accession>A0A5C6AR07</accession>
<dbReference type="Gene3D" id="2.130.10.10">
    <property type="entry name" value="YVTN repeat-like/Quinoprotein amine dehydrogenase"/>
    <property type="match status" value="1"/>
</dbReference>
<sequence>MNQLLAFKPRSRRQFFGGSLNRTLSGRSLLAVFTILCAGTCDALEPSSDWLGFRGDGRGVATAGPTTLAIGDDGNRAWKRSMPGRSVAGPVIVGDLVVSTSSSGPDEEDLFITGLNLSDGVTRWEQRFRATGRPYFHPTSANAAPSPASDGERIVAFFSSNDLACVSVDGQLLWYRGLGRDYPKTGNDVGMASSPVIAGDTVVVQVECQGDSFAAGIDLATGENLWRIQRPAMSNWSSPVALSTGSSSPTVILQSREDLIAVDARSGKVQWSFDEGRDAIASATVVGDRLLSPGGDLIAYRLTGKNETPTELWRENQLSPRNASVVSDGERLYSLKGSVLLRGDLETGEIVWKTRLSGLGSTWATPVVAEDRIYVFDQTGLGLIIQDGGDEAEITTKVQLEEGVLGTPALANGKLVVRSKTMLHCFK</sequence>
<dbReference type="AlphaFoldDB" id="A0A5C6AR07"/>
<dbReference type="Gene3D" id="2.40.10.480">
    <property type="match status" value="2"/>
</dbReference>
<feature type="domain" description="Pyrrolo-quinoline quinone repeat" evidence="1">
    <location>
        <begin position="60"/>
        <end position="272"/>
    </location>
</feature>
<dbReference type="PANTHER" id="PTHR34512">
    <property type="entry name" value="CELL SURFACE PROTEIN"/>
    <property type="match status" value="1"/>
</dbReference>
<dbReference type="InterPro" id="IPR002372">
    <property type="entry name" value="PQQ_rpt_dom"/>
</dbReference>
<comment type="caution">
    <text evidence="2">The sequence shown here is derived from an EMBL/GenBank/DDBJ whole genome shotgun (WGS) entry which is preliminary data.</text>
</comment>
<proteinExistence type="predicted"/>
<name>A0A5C6AR07_9BACT</name>
<gene>
    <name evidence="2" type="ORF">Pla100_16630</name>
</gene>
<reference evidence="2 3" key="1">
    <citation type="submission" date="2019-02" db="EMBL/GenBank/DDBJ databases">
        <title>Deep-cultivation of Planctomycetes and their phenomic and genomic characterization uncovers novel biology.</title>
        <authorList>
            <person name="Wiegand S."/>
            <person name="Jogler M."/>
            <person name="Boedeker C."/>
            <person name="Pinto D."/>
            <person name="Vollmers J."/>
            <person name="Rivas-Marin E."/>
            <person name="Kohn T."/>
            <person name="Peeters S.H."/>
            <person name="Heuer A."/>
            <person name="Rast P."/>
            <person name="Oberbeckmann S."/>
            <person name="Bunk B."/>
            <person name="Jeske O."/>
            <person name="Meyerdierks A."/>
            <person name="Storesund J.E."/>
            <person name="Kallscheuer N."/>
            <person name="Luecker S."/>
            <person name="Lage O.M."/>
            <person name="Pohl T."/>
            <person name="Merkel B.J."/>
            <person name="Hornburger P."/>
            <person name="Mueller R.-W."/>
            <person name="Bruemmer F."/>
            <person name="Labrenz M."/>
            <person name="Spormann A.M."/>
            <person name="Op Den Camp H."/>
            <person name="Overmann J."/>
            <person name="Amann R."/>
            <person name="Jetten M.S.M."/>
            <person name="Mascher T."/>
            <person name="Medema M.H."/>
            <person name="Devos D.P."/>
            <person name="Kaster A.-K."/>
            <person name="Ovreas L."/>
            <person name="Rohde M."/>
            <person name="Galperin M.Y."/>
            <person name="Jogler C."/>
        </authorList>
    </citation>
    <scope>NUCLEOTIDE SEQUENCE [LARGE SCALE GENOMIC DNA]</scope>
    <source>
        <strain evidence="2 3">Pla100</strain>
    </source>
</reference>
<dbReference type="PANTHER" id="PTHR34512:SF30">
    <property type="entry name" value="OUTER MEMBRANE PROTEIN ASSEMBLY FACTOR BAMB"/>
    <property type="match status" value="1"/>
</dbReference>
<evidence type="ECO:0000313" key="2">
    <source>
        <dbReference type="EMBL" id="TWU01927.1"/>
    </source>
</evidence>
<dbReference type="SUPFAM" id="SSF50998">
    <property type="entry name" value="Quinoprotein alcohol dehydrogenase-like"/>
    <property type="match status" value="1"/>
</dbReference>
<dbReference type="InterPro" id="IPR015943">
    <property type="entry name" value="WD40/YVTN_repeat-like_dom_sf"/>
</dbReference>